<evidence type="ECO:0000313" key="5">
    <source>
        <dbReference type="Proteomes" id="UP000295814"/>
    </source>
</evidence>
<keyword evidence="1 2" id="KW-0732">Signal</keyword>
<feature type="chain" id="PRO_5022683431" evidence="2">
    <location>
        <begin position="24"/>
        <end position="336"/>
    </location>
</feature>
<name>A0A562YE24_9FLAO</name>
<evidence type="ECO:0000256" key="1">
    <source>
        <dbReference type="ARBA" id="ARBA00022729"/>
    </source>
</evidence>
<protein>
    <submittedName>
        <fullName evidence="4">T9SS type A sorting domain-containing protein</fullName>
    </submittedName>
</protein>
<dbReference type="InterPro" id="IPR026444">
    <property type="entry name" value="Secre_tail"/>
</dbReference>
<organism evidence="4 5">
    <name type="scientific">Seonamhaeicola sediminis</name>
    <dbReference type="NCBI Taxonomy" id="2528206"/>
    <lineage>
        <taxon>Bacteria</taxon>
        <taxon>Pseudomonadati</taxon>
        <taxon>Bacteroidota</taxon>
        <taxon>Flavobacteriia</taxon>
        <taxon>Flavobacteriales</taxon>
        <taxon>Flavobacteriaceae</taxon>
    </lineage>
</organism>
<dbReference type="Proteomes" id="UP000295814">
    <property type="component" value="Unassembled WGS sequence"/>
</dbReference>
<proteinExistence type="predicted"/>
<feature type="domain" description="Secretion system C-terminal sorting" evidence="3">
    <location>
        <begin position="266"/>
        <end position="334"/>
    </location>
</feature>
<reference evidence="4 5" key="2">
    <citation type="submission" date="2019-07" db="EMBL/GenBank/DDBJ databases">
        <title>Seonamhaeicola sp. W255 draft genome.</title>
        <authorList>
            <person name="Zhang X.-Y."/>
            <person name="Zhang R."/>
            <person name="Zhong Y.-L."/>
            <person name="Du Z.-J."/>
        </authorList>
    </citation>
    <scope>NUCLEOTIDE SEQUENCE [LARGE SCALE GENOMIC DNA]</scope>
    <source>
        <strain evidence="4 5">W255</strain>
    </source>
</reference>
<reference evidence="4 5" key="1">
    <citation type="submission" date="2019-03" db="EMBL/GenBank/DDBJ databases">
        <authorList>
            <person name="Zhong Y.L."/>
        </authorList>
    </citation>
    <scope>NUCLEOTIDE SEQUENCE [LARGE SCALE GENOMIC DNA]</scope>
    <source>
        <strain evidence="4 5">W255</strain>
    </source>
</reference>
<dbReference type="Pfam" id="PF18962">
    <property type="entry name" value="Por_Secre_tail"/>
    <property type="match status" value="1"/>
</dbReference>
<comment type="caution">
    <text evidence="4">The sequence shown here is derived from an EMBL/GenBank/DDBJ whole genome shotgun (WGS) entry which is preliminary data.</text>
</comment>
<evidence type="ECO:0000313" key="4">
    <source>
        <dbReference type="EMBL" id="TWO32865.1"/>
    </source>
</evidence>
<evidence type="ECO:0000256" key="2">
    <source>
        <dbReference type="SAM" id="SignalP"/>
    </source>
</evidence>
<dbReference type="OrthoDB" id="9768039at2"/>
<keyword evidence="5" id="KW-1185">Reference proteome</keyword>
<gene>
    <name evidence="4" type="ORF">E1J38_008370</name>
</gene>
<accession>A0A562YE24</accession>
<dbReference type="RefSeq" id="WP_133355582.1">
    <property type="nucleotide sequence ID" value="NZ_SMZJ02000004.1"/>
</dbReference>
<dbReference type="AlphaFoldDB" id="A0A562YE24"/>
<dbReference type="NCBIfam" id="TIGR04183">
    <property type="entry name" value="Por_Secre_tail"/>
    <property type="match status" value="1"/>
</dbReference>
<evidence type="ECO:0000259" key="3">
    <source>
        <dbReference type="Pfam" id="PF18962"/>
    </source>
</evidence>
<dbReference type="EMBL" id="SMZJ02000004">
    <property type="protein sequence ID" value="TWO32865.1"/>
    <property type="molecule type" value="Genomic_DNA"/>
</dbReference>
<feature type="signal peptide" evidence="2">
    <location>
        <begin position="1"/>
        <end position="23"/>
    </location>
</feature>
<sequence length="336" mass="37192">MRKTTLRTTLFCIAFIFSLNLSAQTSTCDGTLPFEEQNGLLTIEMESGNLPTGTNWKTGSEADPNLSGSTITFIYWDGPQSFNALSNAQITYNIKINTTGTYRFAWRGRIGTGTLSGEHNDAWLRIVADDWYMTQNGDPNASAIEPIPTCNSNPDRGCPDDAKVNGYIKAFMNRSPTGPIENRWGFVTNSKFNGVSQRFIWATFDTPGNYSVIIDARSSFFFMDKMVLRRTNVSDSNAFNLNNNESSCFNALSTDEFSKTNNIKVSPNPTKNILNLSNLPNVGGTISITNTYGVTVKKVKYSSSSKTIDISELSSGVYFITSMDPINKFVKKIIKI</sequence>